<feature type="compositionally biased region" description="Basic and acidic residues" evidence="1">
    <location>
        <begin position="45"/>
        <end position="66"/>
    </location>
</feature>
<dbReference type="Proteomes" id="UP001058739">
    <property type="component" value="Chromosome 01"/>
</dbReference>
<organism evidence="2 3">
    <name type="scientific">Brucella pseudintermedia</name>
    <dbReference type="NCBI Taxonomy" id="370111"/>
    <lineage>
        <taxon>Bacteria</taxon>
        <taxon>Pseudomonadati</taxon>
        <taxon>Pseudomonadota</taxon>
        <taxon>Alphaproteobacteria</taxon>
        <taxon>Hyphomicrobiales</taxon>
        <taxon>Brucellaceae</taxon>
        <taxon>Brucella/Ochrobactrum group</taxon>
        <taxon>Brucella</taxon>
    </lineage>
</organism>
<reference evidence="2" key="1">
    <citation type="submission" date="2022-06" db="EMBL/GenBank/DDBJ databases">
        <title>Complete Genome Sequence of Deoxynivalenol-bioadsorption Ochrobactrum pseudintermedium ASAG-D25.</title>
        <authorList>
            <person name="Wang N."/>
        </authorList>
    </citation>
    <scope>NUCLEOTIDE SEQUENCE</scope>
    <source>
        <strain evidence="2">ASAG-D25</strain>
    </source>
</reference>
<name>A0ABY5UDW2_9HYPH</name>
<protein>
    <submittedName>
        <fullName evidence="2">DUF4169 family protein</fullName>
    </submittedName>
</protein>
<keyword evidence="3" id="KW-1185">Reference proteome</keyword>
<evidence type="ECO:0000313" key="3">
    <source>
        <dbReference type="Proteomes" id="UP001058739"/>
    </source>
</evidence>
<dbReference type="InterPro" id="IPR025227">
    <property type="entry name" value="DUF4169"/>
</dbReference>
<sequence length="66" mass="7813">MSDIVNLRQFKKQKARVEKEKQADRNRLLFGRTKTEKSLTQAEATKAERFFDQNRLEKSDQPDGEQ</sequence>
<dbReference type="Pfam" id="PF13770">
    <property type="entry name" value="DUF4169"/>
    <property type="match status" value="1"/>
</dbReference>
<feature type="region of interest" description="Disordered" evidence="1">
    <location>
        <begin position="31"/>
        <end position="66"/>
    </location>
</feature>
<dbReference type="RefSeq" id="WP_121985037.1">
    <property type="nucleotide sequence ID" value="NZ_CP099967.1"/>
</dbReference>
<dbReference type="EMBL" id="CP099967">
    <property type="protein sequence ID" value="UWL61066.1"/>
    <property type="molecule type" value="Genomic_DNA"/>
</dbReference>
<evidence type="ECO:0000313" key="2">
    <source>
        <dbReference type="EMBL" id="UWL61066.1"/>
    </source>
</evidence>
<gene>
    <name evidence="2" type="ORF">NIK97_04740</name>
</gene>
<evidence type="ECO:0000256" key="1">
    <source>
        <dbReference type="SAM" id="MobiDB-lite"/>
    </source>
</evidence>
<proteinExistence type="predicted"/>
<accession>A0ABY5UDW2</accession>